<dbReference type="InterPro" id="IPR001810">
    <property type="entry name" value="F-box_dom"/>
</dbReference>
<dbReference type="CDD" id="cd22157">
    <property type="entry name" value="F-box_AtFBW1-like"/>
    <property type="match status" value="1"/>
</dbReference>
<protein>
    <recommendedName>
        <fullName evidence="2">F-box domain-containing protein</fullName>
    </recommendedName>
</protein>
<dbReference type="PROSITE" id="PS50181">
    <property type="entry name" value="FBOX"/>
    <property type="match status" value="1"/>
</dbReference>
<feature type="compositionally biased region" description="Low complexity" evidence="1">
    <location>
        <begin position="1"/>
        <end position="10"/>
    </location>
</feature>
<feature type="domain" description="F-box" evidence="2">
    <location>
        <begin position="79"/>
        <end position="129"/>
    </location>
</feature>
<evidence type="ECO:0000259" key="2">
    <source>
        <dbReference type="PROSITE" id="PS50181"/>
    </source>
</evidence>
<accession>A0AAV0PEU6</accession>
<keyword evidence="4" id="KW-1185">Reference proteome</keyword>
<name>A0AAV0PEU6_9ROSI</name>
<dbReference type="Proteomes" id="UP001154282">
    <property type="component" value="Unassembled WGS sequence"/>
</dbReference>
<evidence type="ECO:0000313" key="3">
    <source>
        <dbReference type="EMBL" id="CAI0469140.1"/>
    </source>
</evidence>
<feature type="compositionally biased region" description="Low complexity" evidence="1">
    <location>
        <begin position="28"/>
        <end position="44"/>
    </location>
</feature>
<dbReference type="Pfam" id="PF07734">
    <property type="entry name" value="FBA_1"/>
    <property type="match status" value="1"/>
</dbReference>
<dbReference type="PANTHER" id="PTHR31672">
    <property type="entry name" value="BNACNNG10540D PROTEIN"/>
    <property type="match status" value="1"/>
</dbReference>
<sequence length="629" mass="70652">MARRFSSSSSVRTRWFPDVDPPAPEQPPSARASSASPTHSSPNRSPRELGPPGTEFVLPLLPLPPIRASDRAKKADQPRRSLPSLHPELIAEILSWLPVQSLIRFRCVSKSLRTLISSPVFIKSHLRNMKALSRTKPNHVQRLIIKKCKRWPRNVEVNSCSLNSLHNYHQTLSEIYLVRPLYMPVPATTKLVLVGCCDGIICALGDIPDSFVLWNPSTRACITLPKYGSEPSMRLGSLKGIGFGYDRQLDDYKAVVLFKPKRSDGGTTYHTVAQVCALKSKFWRRIEDFPGILYGRLQGKFAAGCLHWDALDGNLDMNRILMSLDLATETHKQVMLPDFGEALISWSLEVLDDCVCIMTDNNDSIGASSTLWMMKEHGVRDSWTKLFRVLYNDMLPKEWTPAVYISNSDVALFRAQDGLKAFGIKAFGCLRDQEEKADGVWSRENVDGDDAIVCLNCGGGLRISRASQLAVHTKFAAGCLHWKARAGISDNLRCTINSLDLASETYKELMLPEFGEAIGHRTVEAIDDCLCIMSCNSIDGSYAVFLMKEHGVRDSWTELFRFLQDGMSPCPWNQVIFVPDSGEVLFQAQDCLQIYHIKNYTVRLLESEAVFEYDSHIYMESLVLPRINN</sequence>
<dbReference type="Pfam" id="PF00646">
    <property type="entry name" value="F-box"/>
    <property type="match status" value="1"/>
</dbReference>
<organism evidence="3 4">
    <name type="scientific">Linum tenue</name>
    <dbReference type="NCBI Taxonomy" id="586396"/>
    <lineage>
        <taxon>Eukaryota</taxon>
        <taxon>Viridiplantae</taxon>
        <taxon>Streptophyta</taxon>
        <taxon>Embryophyta</taxon>
        <taxon>Tracheophyta</taxon>
        <taxon>Spermatophyta</taxon>
        <taxon>Magnoliopsida</taxon>
        <taxon>eudicotyledons</taxon>
        <taxon>Gunneridae</taxon>
        <taxon>Pentapetalae</taxon>
        <taxon>rosids</taxon>
        <taxon>fabids</taxon>
        <taxon>Malpighiales</taxon>
        <taxon>Linaceae</taxon>
        <taxon>Linum</taxon>
    </lineage>
</organism>
<dbReference type="PANTHER" id="PTHR31672:SF13">
    <property type="entry name" value="F-BOX PROTEIN CPR30-LIKE"/>
    <property type="match status" value="1"/>
</dbReference>
<dbReference type="Gene3D" id="1.20.1280.50">
    <property type="match status" value="1"/>
</dbReference>
<comment type="caution">
    <text evidence="3">The sequence shown here is derived from an EMBL/GenBank/DDBJ whole genome shotgun (WGS) entry which is preliminary data.</text>
</comment>
<dbReference type="EMBL" id="CAMGYJ010000008">
    <property type="protein sequence ID" value="CAI0469140.1"/>
    <property type="molecule type" value="Genomic_DNA"/>
</dbReference>
<dbReference type="InterPro" id="IPR036047">
    <property type="entry name" value="F-box-like_dom_sf"/>
</dbReference>
<evidence type="ECO:0000256" key="1">
    <source>
        <dbReference type="SAM" id="MobiDB-lite"/>
    </source>
</evidence>
<evidence type="ECO:0000313" key="4">
    <source>
        <dbReference type="Proteomes" id="UP001154282"/>
    </source>
</evidence>
<dbReference type="InterPro" id="IPR006527">
    <property type="entry name" value="F-box-assoc_dom_typ1"/>
</dbReference>
<feature type="region of interest" description="Disordered" evidence="1">
    <location>
        <begin position="1"/>
        <end position="54"/>
    </location>
</feature>
<reference evidence="3" key="1">
    <citation type="submission" date="2022-08" db="EMBL/GenBank/DDBJ databases">
        <authorList>
            <person name="Gutierrez-Valencia J."/>
        </authorList>
    </citation>
    <scope>NUCLEOTIDE SEQUENCE</scope>
</reference>
<dbReference type="InterPro" id="IPR050796">
    <property type="entry name" value="SCF_F-box_component"/>
</dbReference>
<dbReference type="SUPFAM" id="SSF81383">
    <property type="entry name" value="F-box domain"/>
    <property type="match status" value="1"/>
</dbReference>
<dbReference type="AlphaFoldDB" id="A0AAV0PEU6"/>
<dbReference type="SMART" id="SM00256">
    <property type="entry name" value="FBOX"/>
    <property type="match status" value="1"/>
</dbReference>
<gene>
    <name evidence="3" type="ORF">LITE_LOCUS38071</name>
</gene>
<proteinExistence type="predicted"/>
<dbReference type="NCBIfam" id="TIGR01640">
    <property type="entry name" value="F_box_assoc_1"/>
    <property type="match status" value="1"/>
</dbReference>
<dbReference type="InterPro" id="IPR017451">
    <property type="entry name" value="F-box-assoc_interact_dom"/>
</dbReference>